<dbReference type="EMBL" id="RDQH01000343">
    <property type="protein sequence ID" value="RXH68885.1"/>
    <property type="molecule type" value="Genomic_DNA"/>
</dbReference>
<accession>A0A498HHC0</accession>
<dbReference type="Proteomes" id="UP000290289">
    <property type="component" value="Chromosome 17"/>
</dbReference>
<evidence type="ECO:0000259" key="2">
    <source>
        <dbReference type="Pfam" id="PF13963"/>
    </source>
</evidence>
<evidence type="ECO:0000256" key="1">
    <source>
        <dbReference type="SAM" id="MobiDB-lite"/>
    </source>
</evidence>
<gene>
    <name evidence="4" type="ORF">DVH24_031218</name>
</gene>
<feature type="non-terminal residue" evidence="4">
    <location>
        <position position="1"/>
    </location>
</feature>
<proteinExistence type="predicted"/>
<evidence type="ECO:0008006" key="6">
    <source>
        <dbReference type="Google" id="ProtNLM"/>
    </source>
</evidence>
<name>A0A498HHC0_MALDO</name>
<feature type="compositionally biased region" description="Low complexity" evidence="1">
    <location>
        <begin position="73"/>
        <end position="84"/>
    </location>
</feature>
<evidence type="ECO:0000313" key="4">
    <source>
        <dbReference type="EMBL" id="RXH68885.1"/>
    </source>
</evidence>
<keyword evidence="5" id="KW-1185">Reference proteome</keyword>
<protein>
    <recommendedName>
        <fullName evidence="6">Transposase Tnp1/En/Spm-like domain-containing protein</fullName>
    </recommendedName>
</protein>
<evidence type="ECO:0000313" key="5">
    <source>
        <dbReference type="Proteomes" id="UP000290289"/>
    </source>
</evidence>
<feature type="domain" description="Transposase-associated" evidence="2">
    <location>
        <begin position="2"/>
        <end position="65"/>
    </location>
</feature>
<dbReference type="InterPro" id="IPR029480">
    <property type="entry name" value="Transpos_assoc"/>
</dbReference>
<reference evidence="4 5" key="1">
    <citation type="submission" date="2018-10" db="EMBL/GenBank/DDBJ databases">
        <title>A high-quality apple genome assembly.</title>
        <authorList>
            <person name="Hu J."/>
        </authorList>
    </citation>
    <scope>NUCLEOTIDE SEQUENCE [LARGE SCALE GENOMIC DNA]</scope>
    <source>
        <strain evidence="5">cv. HFTH1</strain>
        <tissue evidence="4">Young leaf</tissue>
    </source>
</reference>
<dbReference type="InterPro" id="IPR058352">
    <property type="entry name" value="DUF8039"/>
</dbReference>
<sequence length="194" mass="21762">PSTEYREGAQKFVQVAKEYGGNRDKIICPCIICQNQCFQLPAIVYEHLVMNGIDPSYTTWVFHGEQEADDASRQASKASSQRSSPNIERYNIKRKEGSKATSQLQPVSILRGSSCKLLNWLGNGQVVATGEIESTNPEAKVHHMVLGPDCWKVWVTVVRVENISLYRPTSEFRVLEDAISSTIAWPSKYVRVGE</sequence>
<dbReference type="Pfam" id="PF13963">
    <property type="entry name" value="Transpos_assoc"/>
    <property type="match status" value="1"/>
</dbReference>
<dbReference type="Pfam" id="PF26133">
    <property type="entry name" value="DUF8039"/>
    <property type="match status" value="1"/>
</dbReference>
<feature type="domain" description="DUF8039" evidence="3">
    <location>
        <begin position="111"/>
        <end position="192"/>
    </location>
</feature>
<organism evidence="4 5">
    <name type="scientific">Malus domestica</name>
    <name type="common">Apple</name>
    <name type="synonym">Pyrus malus</name>
    <dbReference type="NCBI Taxonomy" id="3750"/>
    <lineage>
        <taxon>Eukaryota</taxon>
        <taxon>Viridiplantae</taxon>
        <taxon>Streptophyta</taxon>
        <taxon>Embryophyta</taxon>
        <taxon>Tracheophyta</taxon>
        <taxon>Spermatophyta</taxon>
        <taxon>Magnoliopsida</taxon>
        <taxon>eudicotyledons</taxon>
        <taxon>Gunneridae</taxon>
        <taxon>Pentapetalae</taxon>
        <taxon>rosids</taxon>
        <taxon>fabids</taxon>
        <taxon>Rosales</taxon>
        <taxon>Rosaceae</taxon>
        <taxon>Amygdaloideae</taxon>
        <taxon>Maleae</taxon>
        <taxon>Malus</taxon>
    </lineage>
</organism>
<evidence type="ECO:0000259" key="3">
    <source>
        <dbReference type="Pfam" id="PF26133"/>
    </source>
</evidence>
<dbReference type="AlphaFoldDB" id="A0A498HHC0"/>
<comment type="caution">
    <text evidence="4">The sequence shown here is derived from an EMBL/GenBank/DDBJ whole genome shotgun (WGS) entry which is preliminary data.</text>
</comment>
<feature type="region of interest" description="Disordered" evidence="1">
    <location>
        <begin position="71"/>
        <end position="99"/>
    </location>
</feature>